<evidence type="ECO:0000256" key="1">
    <source>
        <dbReference type="ARBA" id="ARBA00005189"/>
    </source>
</evidence>
<evidence type="ECO:0000259" key="4">
    <source>
        <dbReference type="SMART" id="SM00563"/>
    </source>
</evidence>
<dbReference type="PANTHER" id="PTHR10434:SF9">
    <property type="entry name" value="PHOSPHOLIPID_GLYCEROL ACYLTRANSFERASE DOMAIN-CONTAINING PROTEIN"/>
    <property type="match status" value="1"/>
</dbReference>
<feature type="domain" description="Phospholipid/glycerol acyltransferase" evidence="4">
    <location>
        <begin position="35"/>
        <end position="147"/>
    </location>
</feature>
<protein>
    <submittedName>
        <fullName evidence="5">Acyltransferase</fullName>
    </submittedName>
</protein>
<dbReference type="SUPFAM" id="SSF69593">
    <property type="entry name" value="Glycerol-3-phosphate (1)-acyltransferase"/>
    <property type="match status" value="1"/>
</dbReference>
<dbReference type="Proteomes" id="UP000319732">
    <property type="component" value="Unassembled WGS sequence"/>
</dbReference>
<evidence type="ECO:0000256" key="2">
    <source>
        <dbReference type="ARBA" id="ARBA00022679"/>
    </source>
</evidence>
<evidence type="ECO:0000313" key="6">
    <source>
        <dbReference type="Proteomes" id="UP000319732"/>
    </source>
</evidence>
<comment type="pathway">
    <text evidence="1">Lipid metabolism.</text>
</comment>
<comment type="caution">
    <text evidence="5">The sequence shown here is derived from an EMBL/GenBank/DDBJ whole genome shotgun (WGS) entry which is preliminary data.</text>
</comment>
<dbReference type="GO" id="GO:0006654">
    <property type="term" value="P:phosphatidic acid biosynthetic process"/>
    <property type="evidence" value="ECO:0007669"/>
    <property type="project" value="TreeGrafter"/>
</dbReference>
<dbReference type="SMART" id="SM00563">
    <property type="entry name" value="PlsC"/>
    <property type="match status" value="1"/>
</dbReference>
<accession>A0A545TSK7</accession>
<name>A0A545TSK7_9GAMM</name>
<gene>
    <name evidence="5" type="ORF">FKG94_10695</name>
</gene>
<proteinExistence type="predicted"/>
<dbReference type="GO" id="GO:0003841">
    <property type="term" value="F:1-acylglycerol-3-phosphate O-acyltransferase activity"/>
    <property type="evidence" value="ECO:0007669"/>
    <property type="project" value="TreeGrafter"/>
</dbReference>
<keyword evidence="3 5" id="KW-0012">Acyltransferase</keyword>
<organism evidence="5 6">
    <name type="scientific">Exilibacterium tricleocarpae</name>
    <dbReference type="NCBI Taxonomy" id="2591008"/>
    <lineage>
        <taxon>Bacteria</taxon>
        <taxon>Pseudomonadati</taxon>
        <taxon>Pseudomonadota</taxon>
        <taxon>Gammaproteobacteria</taxon>
        <taxon>Cellvibrionales</taxon>
        <taxon>Cellvibrionaceae</taxon>
        <taxon>Exilibacterium</taxon>
    </lineage>
</organism>
<evidence type="ECO:0000256" key="3">
    <source>
        <dbReference type="ARBA" id="ARBA00023315"/>
    </source>
</evidence>
<dbReference type="AlphaFoldDB" id="A0A545TSK7"/>
<dbReference type="InterPro" id="IPR002123">
    <property type="entry name" value="Plipid/glycerol_acylTrfase"/>
</dbReference>
<keyword evidence="2 5" id="KW-0808">Transferase</keyword>
<keyword evidence="6" id="KW-1185">Reference proteome</keyword>
<reference evidence="5 6" key="1">
    <citation type="submission" date="2019-06" db="EMBL/GenBank/DDBJ databases">
        <title>Whole genome sequence for Cellvibrionaceae sp. R142.</title>
        <authorList>
            <person name="Wang G."/>
        </authorList>
    </citation>
    <scope>NUCLEOTIDE SEQUENCE [LARGE SCALE GENOMIC DNA]</scope>
    <source>
        <strain evidence="5 6">R142</strain>
    </source>
</reference>
<dbReference type="PANTHER" id="PTHR10434">
    <property type="entry name" value="1-ACYL-SN-GLYCEROL-3-PHOSPHATE ACYLTRANSFERASE"/>
    <property type="match status" value="1"/>
</dbReference>
<dbReference type="OrthoDB" id="9796839at2"/>
<dbReference type="Pfam" id="PF01553">
    <property type="entry name" value="Acyltransferase"/>
    <property type="match status" value="1"/>
</dbReference>
<sequence>MPRLGNRFTRWIGCRVFGLLGWRVAGTIPDRSQLVVAAGPHTSNWDFILAVSAILGLGVRLSFLMKQEAFFWPFKGLFQWFGGIPTDRGSPHRMVAKVAGWYRDHPQLWVGMTPEGTRSKVQSWKTGFVRIAHAAGVPVLLVALDYPSRTLHLCQLITTSGHHERDAAHCRALIDRHFIGRHPEKQ</sequence>
<dbReference type="EMBL" id="VHSG01000010">
    <property type="protein sequence ID" value="TQV80208.1"/>
    <property type="molecule type" value="Genomic_DNA"/>
</dbReference>
<evidence type="ECO:0000313" key="5">
    <source>
        <dbReference type="EMBL" id="TQV80208.1"/>
    </source>
</evidence>